<evidence type="ECO:0000256" key="4">
    <source>
        <dbReference type="ARBA" id="ARBA00022898"/>
    </source>
</evidence>
<reference evidence="7 8" key="1">
    <citation type="submission" date="2021-01" db="EMBL/GenBank/DDBJ databases">
        <title>Actinoplanes sp. nov. LDG1-06 isolated from lichen.</title>
        <authorList>
            <person name="Saeng-In P."/>
            <person name="Phongsopitanun W."/>
            <person name="Kanchanasin P."/>
            <person name="Yuki M."/>
            <person name="Kudo T."/>
            <person name="Ohkuma M."/>
            <person name="Tanasupawat S."/>
        </authorList>
    </citation>
    <scope>NUCLEOTIDE SEQUENCE [LARGE SCALE GENOMIC DNA]</scope>
    <source>
        <strain evidence="7 8">LDG1-06</strain>
    </source>
</reference>
<evidence type="ECO:0000313" key="7">
    <source>
        <dbReference type="EMBL" id="MBM2615785.1"/>
    </source>
</evidence>
<dbReference type="EC" id="2.3.1.47" evidence="2"/>
<dbReference type="Gene3D" id="3.40.640.10">
    <property type="entry name" value="Type I PLP-dependent aspartate aminotransferase-like (Major domain)"/>
    <property type="match status" value="1"/>
</dbReference>
<keyword evidence="8" id="KW-1185">Reference proteome</keyword>
<organism evidence="7 8">
    <name type="scientific">Paractinoplanes ovalisporus</name>
    <dbReference type="NCBI Taxonomy" id="2810368"/>
    <lineage>
        <taxon>Bacteria</taxon>
        <taxon>Bacillati</taxon>
        <taxon>Actinomycetota</taxon>
        <taxon>Actinomycetes</taxon>
        <taxon>Micromonosporales</taxon>
        <taxon>Micromonosporaceae</taxon>
        <taxon>Paractinoplanes</taxon>
    </lineage>
</organism>
<evidence type="ECO:0000313" key="8">
    <source>
        <dbReference type="Proteomes" id="UP000632138"/>
    </source>
</evidence>
<keyword evidence="3" id="KW-0808">Transferase</keyword>
<accession>A0ABS2A7S5</accession>
<dbReference type="Gene3D" id="3.90.1150.10">
    <property type="entry name" value="Aspartate Aminotransferase, domain 1"/>
    <property type="match status" value="1"/>
</dbReference>
<dbReference type="InterPro" id="IPR015424">
    <property type="entry name" value="PyrdxlP-dep_Trfase"/>
</dbReference>
<evidence type="ECO:0000256" key="3">
    <source>
        <dbReference type="ARBA" id="ARBA00022679"/>
    </source>
</evidence>
<comment type="cofactor">
    <cofactor evidence="1">
        <name>pyridoxal 5'-phosphate</name>
        <dbReference type="ChEBI" id="CHEBI:597326"/>
    </cofactor>
</comment>
<dbReference type="Proteomes" id="UP000632138">
    <property type="component" value="Unassembled WGS sequence"/>
</dbReference>
<dbReference type="Pfam" id="PF00155">
    <property type="entry name" value="Aminotran_1_2"/>
    <property type="match status" value="1"/>
</dbReference>
<dbReference type="RefSeq" id="WP_203375639.1">
    <property type="nucleotide sequence ID" value="NZ_JAENHP010000002.1"/>
</dbReference>
<dbReference type="InterPro" id="IPR015421">
    <property type="entry name" value="PyrdxlP-dep_Trfase_major"/>
</dbReference>
<dbReference type="PANTHER" id="PTHR13693:SF100">
    <property type="entry name" value="8-AMINO-7-OXONONANOATE SYNTHASE"/>
    <property type="match status" value="1"/>
</dbReference>
<sequence>MLTSDAITGYASNPFATFPSGRRSIDEITEGGLLDTPAVRDWFGRIEAIRDANAYTFGLPLGARAAAASRFAGQHLTVFSTYGYLGLNGHPRITGAAADAIARWGTSTGGARLLTGTIELHLDTERELAGYLGTEAAALFANGYDANVAAITGVVGRHDIAILDEKAHRSIIDGCRLAGARTMKFRHNDMNHLETLLAKHAGSDSRVLIAVDGVYSMDGDIAPLEDLVRLKHRYGAFLLLDESHAIGVVGKEGRGTASRAGVMADEVDIMTGSLGKAFPSGGGFVAGSRGLTMFLQHGTSPYMFSSALTPANTAAIRETIRVVVEEPEHRDRMDANTARLMSLVESVGLDGGVTETPIVPVILGSSERAFGWARRLLDFGVYASAVPFPAVPEGQARLRLCATAGHSAEDFTRLETALTTIRAEES</sequence>
<evidence type="ECO:0000256" key="5">
    <source>
        <dbReference type="ARBA" id="ARBA00047715"/>
    </source>
</evidence>
<proteinExistence type="predicted"/>
<evidence type="ECO:0000259" key="6">
    <source>
        <dbReference type="Pfam" id="PF00155"/>
    </source>
</evidence>
<dbReference type="SUPFAM" id="SSF53383">
    <property type="entry name" value="PLP-dependent transferases"/>
    <property type="match status" value="1"/>
</dbReference>
<dbReference type="InterPro" id="IPR050087">
    <property type="entry name" value="AON_synthase_class-II"/>
</dbReference>
<dbReference type="InterPro" id="IPR015422">
    <property type="entry name" value="PyrdxlP-dep_Trfase_small"/>
</dbReference>
<keyword evidence="7" id="KW-0032">Aminotransferase</keyword>
<feature type="domain" description="Aminotransferase class I/classII large" evidence="6">
    <location>
        <begin position="77"/>
        <end position="414"/>
    </location>
</feature>
<protein>
    <recommendedName>
        <fullName evidence="2">8-amino-7-oxononanoate synthase</fullName>
        <ecNumber evidence="2">2.3.1.47</ecNumber>
    </recommendedName>
</protein>
<evidence type="ECO:0000256" key="2">
    <source>
        <dbReference type="ARBA" id="ARBA00013187"/>
    </source>
</evidence>
<evidence type="ECO:0000256" key="1">
    <source>
        <dbReference type="ARBA" id="ARBA00001933"/>
    </source>
</evidence>
<dbReference type="EMBL" id="JAENHP010000002">
    <property type="protein sequence ID" value="MBM2615785.1"/>
    <property type="molecule type" value="Genomic_DNA"/>
</dbReference>
<comment type="caution">
    <text evidence="7">The sequence shown here is derived from an EMBL/GenBank/DDBJ whole genome shotgun (WGS) entry which is preliminary data.</text>
</comment>
<gene>
    <name evidence="7" type="ORF">JIG36_09480</name>
</gene>
<keyword evidence="4" id="KW-0663">Pyridoxal phosphate</keyword>
<dbReference type="PANTHER" id="PTHR13693">
    <property type="entry name" value="CLASS II AMINOTRANSFERASE/8-AMINO-7-OXONONANOATE SYNTHASE"/>
    <property type="match status" value="1"/>
</dbReference>
<dbReference type="GO" id="GO:0008483">
    <property type="term" value="F:transaminase activity"/>
    <property type="evidence" value="ECO:0007669"/>
    <property type="project" value="UniProtKB-KW"/>
</dbReference>
<dbReference type="InterPro" id="IPR004839">
    <property type="entry name" value="Aminotransferase_I/II_large"/>
</dbReference>
<comment type="catalytic activity">
    <reaction evidence="5">
        <text>6-carboxyhexanoyl-[ACP] + L-alanine + H(+) = (8S)-8-amino-7-oxononanoate + holo-[ACP] + CO2</text>
        <dbReference type="Rhea" id="RHEA:42288"/>
        <dbReference type="Rhea" id="RHEA-COMP:9685"/>
        <dbReference type="Rhea" id="RHEA-COMP:9955"/>
        <dbReference type="ChEBI" id="CHEBI:15378"/>
        <dbReference type="ChEBI" id="CHEBI:16526"/>
        <dbReference type="ChEBI" id="CHEBI:57972"/>
        <dbReference type="ChEBI" id="CHEBI:64479"/>
        <dbReference type="ChEBI" id="CHEBI:78846"/>
        <dbReference type="ChEBI" id="CHEBI:149468"/>
        <dbReference type="EC" id="2.3.1.47"/>
    </reaction>
</comment>
<name>A0ABS2A7S5_9ACTN</name>